<dbReference type="EMBL" id="JAUJYO010000003">
    <property type="protein sequence ID" value="KAK1322180.1"/>
    <property type="molecule type" value="Genomic_DNA"/>
</dbReference>
<dbReference type="InterPro" id="IPR001245">
    <property type="entry name" value="Ser-Thr/Tyr_kinase_cat_dom"/>
</dbReference>
<comment type="caution">
    <text evidence="4">The sequence shown here is derived from an EMBL/GenBank/DDBJ whole genome shotgun (WGS) entry which is preliminary data.</text>
</comment>
<evidence type="ECO:0000259" key="3">
    <source>
        <dbReference type="Pfam" id="PF07714"/>
    </source>
</evidence>
<dbReference type="GO" id="GO:0005524">
    <property type="term" value="F:ATP binding"/>
    <property type="evidence" value="ECO:0007669"/>
    <property type="project" value="UniProtKB-KW"/>
</dbReference>
<feature type="domain" description="Serine-threonine/tyrosine-protein kinase catalytic" evidence="3">
    <location>
        <begin position="13"/>
        <end position="98"/>
    </location>
</feature>
<evidence type="ECO:0000256" key="1">
    <source>
        <dbReference type="ARBA" id="ARBA00022741"/>
    </source>
</evidence>
<sequence length="135" mass="15240">MEFNHEGTEAGTARIYKGVLKDKEGGVVPVVIKCFAAENGESVKWFLFEISTLGRLKHRNLVSLIGWSKQEGGNLILVYEYMENGSLDRRIFDESEPLDWEFEGQDLKATWRRVWCTFTRGGSSGCSPGTSRQAM</sequence>
<dbReference type="GO" id="GO:0004672">
    <property type="term" value="F:protein kinase activity"/>
    <property type="evidence" value="ECO:0007669"/>
    <property type="project" value="InterPro"/>
</dbReference>
<evidence type="ECO:0000313" key="4">
    <source>
        <dbReference type="EMBL" id="KAK1322180.1"/>
    </source>
</evidence>
<keyword evidence="4" id="KW-0675">Receptor</keyword>
<protein>
    <submittedName>
        <fullName evidence="4">L-type lectin-domain containing receptor kinase VII.1</fullName>
    </submittedName>
</protein>
<reference evidence="4" key="2">
    <citation type="submission" date="2023-06" db="EMBL/GenBank/DDBJ databases">
        <authorList>
            <person name="Ma L."/>
            <person name="Liu K.-W."/>
            <person name="Li Z."/>
            <person name="Hsiao Y.-Y."/>
            <person name="Qi Y."/>
            <person name="Fu T."/>
            <person name="Tang G."/>
            <person name="Zhang D."/>
            <person name="Sun W.-H."/>
            <person name="Liu D.-K."/>
            <person name="Li Y."/>
            <person name="Chen G.-Z."/>
            <person name="Liu X.-D."/>
            <person name="Liao X.-Y."/>
            <person name="Jiang Y.-T."/>
            <person name="Yu X."/>
            <person name="Hao Y."/>
            <person name="Huang J."/>
            <person name="Zhao X.-W."/>
            <person name="Ke S."/>
            <person name="Chen Y.-Y."/>
            <person name="Wu W.-L."/>
            <person name="Hsu J.-L."/>
            <person name="Lin Y.-F."/>
            <person name="Huang M.-D."/>
            <person name="Li C.-Y."/>
            <person name="Huang L."/>
            <person name="Wang Z.-W."/>
            <person name="Zhao X."/>
            <person name="Zhong W.-Y."/>
            <person name="Peng D.-H."/>
            <person name="Ahmad S."/>
            <person name="Lan S."/>
            <person name="Zhang J.-S."/>
            <person name="Tsai W.-C."/>
            <person name="Van De Peer Y."/>
            <person name="Liu Z.-J."/>
        </authorList>
    </citation>
    <scope>NUCLEOTIDE SEQUENCE</scope>
    <source>
        <strain evidence="4">CP</strain>
        <tissue evidence="4">Leaves</tissue>
    </source>
</reference>
<dbReference type="Proteomes" id="UP001180020">
    <property type="component" value="Unassembled WGS sequence"/>
</dbReference>
<dbReference type="SUPFAM" id="SSF56112">
    <property type="entry name" value="Protein kinase-like (PK-like)"/>
    <property type="match status" value="1"/>
</dbReference>
<accession>A0AAV9F8I0</accession>
<dbReference type="AlphaFoldDB" id="A0AAV9F8I0"/>
<keyword evidence="4" id="KW-0808">Transferase</keyword>
<reference evidence="4" key="1">
    <citation type="journal article" date="2023" name="Nat. Commun.">
        <title>Diploid and tetraploid genomes of Acorus and the evolution of monocots.</title>
        <authorList>
            <person name="Ma L."/>
            <person name="Liu K.W."/>
            <person name="Li Z."/>
            <person name="Hsiao Y.Y."/>
            <person name="Qi Y."/>
            <person name="Fu T."/>
            <person name="Tang G.D."/>
            <person name="Zhang D."/>
            <person name="Sun W.H."/>
            <person name="Liu D.K."/>
            <person name="Li Y."/>
            <person name="Chen G.Z."/>
            <person name="Liu X.D."/>
            <person name="Liao X.Y."/>
            <person name="Jiang Y.T."/>
            <person name="Yu X."/>
            <person name="Hao Y."/>
            <person name="Huang J."/>
            <person name="Zhao X.W."/>
            <person name="Ke S."/>
            <person name="Chen Y.Y."/>
            <person name="Wu W.L."/>
            <person name="Hsu J.L."/>
            <person name="Lin Y.F."/>
            <person name="Huang M.D."/>
            <person name="Li C.Y."/>
            <person name="Huang L."/>
            <person name="Wang Z.W."/>
            <person name="Zhao X."/>
            <person name="Zhong W.Y."/>
            <person name="Peng D.H."/>
            <person name="Ahmad S."/>
            <person name="Lan S."/>
            <person name="Zhang J.S."/>
            <person name="Tsai W.C."/>
            <person name="Van de Peer Y."/>
            <person name="Liu Z.J."/>
        </authorList>
    </citation>
    <scope>NUCLEOTIDE SEQUENCE</scope>
    <source>
        <strain evidence="4">CP</strain>
    </source>
</reference>
<keyword evidence="1" id="KW-0547">Nucleotide-binding</keyword>
<proteinExistence type="predicted"/>
<keyword evidence="4" id="KW-0418">Kinase</keyword>
<name>A0AAV9F8I0_ACOCL</name>
<dbReference type="InterPro" id="IPR011009">
    <property type="entry name" value="Kinase-like_dom_sf"/>
</dbReference>
<dbReference type="InterPro" id="IPR050528">
    <property type="entry name" value="L-type_Lectin-RKs"/>
</dbReference>
<dbReference type="Gene3D" id="3.30.200.20">
    <property type="entry name" value="Phosphorylase Kinase, domain 1"/>
    <property type="match status" value="1"/>
</dbReference>
<dbReference type="PANTHER" id="PTHR27007">
    <property type="match status" value="1"/>
</dbReference>
<evidence type="ECO:0000313" key="5">
    <source>
        <dbReference type="Proteomes" id="UP001180020"/>
    </source>
</evidence>
<keyword evidence="5" id="KW-1185">Reference proteome</keyword>
<keyword evidence="2" id="KW-0067">ATP-binding</keyword>
<evidence type="ECO:0000256" key="2">
    <source>
        <dbReference type="ARBA" id="ARBA00022840"/>
    </source>
</evidence>
<gene>
    <name evidence="4" type="primary">LECRK71</name>
    <name evidence="4" type="ORF">QJS10_CPA03g00823</name>
</gene>
<dbReference type="Pfam" id="PF07714">
    <property type="entry name" value="PK_Tyr_Ser-Thr"/>
    <property type="match status" value="1"/>
</dbReference>
<organism evidence="4 5">
    <name type="scientific">Acorus calamus</name>
    <name type="common">Sweet flag</name>
    <dbReference type="NCBI Taxonomy" id="4465"/>
    <lineage>
        <taxon>Eukaryota</taxon>
        <taxon>Viridiplantae</taxon>
        <taxon>Streptophyta</taxon>
        <taxon>Embryophyta</taxon>
        <taxon>Tracheophyta</taxon>
        <taxon>Spermatophyta</taxon>
        <taxon>Magnoliopsida</taxon>
        <taxon>Liliopsida</taxon>
        <taxon>Acoraceae</taxon>
        <taxon>Acorus</taxon>
    </lineage>
</organism>